<keyword evidence="3 10" id="KW-0812">Transmembrane</keyword>
<dbReference type="PANTHER" id="PTHR48423">
    <property type="entry name" value="INTERLEUKIN-27 RECEPTOR SUBUNIT ALPHA"/>
    <property type="match status" value="1"/>
</dbReference>
<feature type="domain" description="Fibronectin type-III" evidence="12">
    <location>
        <begin position="263"/>
        <end position="360"/>
    </location>
</feature>
<evidence type="ECO:0000256" key="9">
    <source>
        <dbReference type="ARBA" id="ARBA00023180"/>
    </source>
</evidence>
<evidence type="ECO:0000256" key="11">
    <source>
        <dbReference type="SAM" id="SignalP"/>
    </source>
</evidence>
<evidence type="ECO:0000256" key="5">
    <source>
        <dbReference type="ARBA" id="ARBA00022737"/>
    </source>
</evidence>
<keyword evidence="4 11" id="KW-0732">Signal</keyword>
<dbReference type="CDD" id="cd00063">
    <property type="entry name" value="FN3"/>
    <property type="match status" value="2"/>
</dbReference>
<reference evidence="13" key="1">
    <citation type="submission" date="2020-10" db="EMBL/GenBank/DDBJ databases">
        <title>Chromosome-scale genome assembly of the Allis shad, Alosa alosa.</title>
        <authorList>
            <person name="Margot Z."/>
            <person name="Christophe K."/>
            <person name="Cabau C."/>
            <person name="Louis A."/>
            <person name="Berthelot C."/>
            <person name="Parey E."/>
            <person name="Roest Crollius H."/>
            <person name="Montfort J."/>
            <person name="Robinson-Rechavi M."/>
            <person name="Bucao C."/>
            <person name="Bouchez O."/>
            <person name="Gislard M."/>
            <person name="Lluch J."/>
            <person name="Milhes M."/>
            <person name="Lampietro C."/>
            <person name="Lopez Roques C."/>
            <person name="Donnadieu C."/>
            <person name="Braasch I."/>
            <person name="Desvignes T."/>
            <person name="Postlethwait J."/>
            <person name="Bobe J."/>
            <person name="Guiguen Y."/>
        </authorList>
    </citation>
    <scope>NUCLEOTIDE SEQUENCE</scope>
    <source>
        <strain evidence="13">M-15738</strain>
        <tissue evidence="13">Blood</tissue>
    </source>
</reference>
<dbReference type="Pfam" id="PF17971">
    <property type="entry name" value="LIFR_D2"/>
    <property type="match status" value="1"/>
</dbReference>
<accession>A0AAV6GB35</accession>
<keyword evidence="6 10" id="KW-1133">Transmembrane helix</keyword>
<dbReference type="SUPFAM" id="SSF49265">
    <property type="entry name" value="Fibronectin type III"/>
    <property type="match status" value="2"/>
</dbReference>
<organism evidence="13 14">
    <name type="scientific">Alosa alosa</name>
    <name type="common">allis shad</name>
    <dbReference type="NCBI Taxonomy" id="278164"/>
    <lineage>
        <taxon>Eukaryota</taxon>
        <taxon>Metazoa</taxon>
        <taxon>Chordata</taxon>
        <taxon>Craniata</taxon>
        <taxon>Vertebrata</taxon>
        <taxon>Euteleostomi</taxon>
        <taxon>Actinopterygii</taxon>
        <taxon>Neopterygii</taxon>
        <taxon>Teleostei</taxon>
        <taxon>Clupei</taxon>
        <taxon>Clupeiformes</taxon>
        <taxon>Clupeoidei</taxon>
        <taxon>Clupeidae</taxon>
        <taxon>Alosa</taxon>
    </lineage>
</organism>
<feature type="signal peptide" evidence="11">
    <location>
        <begin position="1"/>
        <end position="17"/>
    </location>
</feature>
<feature type="chain" id="PRO_5043899334" description="Fibronectin type-III domain-containing protein" evidence="11">
    <location>
        <begin position="18"/>
        <end position="854"/>
    </location>
</feature>
<dbReference type="AlphaFoldDB" id="A0AAV6GB35"/>
<dbReference type="InterPro" id="IPR052672">
    <property type="entry name" value="Type1_Cytokine_Rcpt_Type2"/>
</dbReference>
<evidence type="ECO:0000256" key="10">
    <source>
        <dbReference type="SAM" id="Phobius"/>
    </source>
</evidence>
<feature type="domain" description="Fibronectin type-III" evidence="12">
    <location>
        <begin position="444"/>
        <end position="541"/>
    </location>
</feature>
<keyword evidence="9" id="KW-0325">Glycoprotein</keyword>
<dbReference type="Pfam" id="PF00041">
    <property type="entry name" value="fn3"/>
    <property type="match status" value="1"/>
</dbReference>
<proteinExistence type="inferred from homology"/>
<gene>
    <name evidence="13" type="ORF">AALO_G00161130</name>
</gene>
<dbReference type="EMBL" id="JADWDJ010000012">
    <property type="protein sequence ID" value="KAG5272050.1"/>
    <property type="molecule type" value="Genomic_DNA"/>
</dbReference>
<evidence type="ECO:0000256" key="6">
    <source>
        <dbReference type="ARBA" id="ARBA00022989"/>
    </source>
</evidence>
<sequence>MITSLLLTSFLIQAAEGMQNVPQLQDVRGDISTNGIDVSWTDEPSFVSQQENVIYDIEVYYPEQTEPVYRESIERRSNISHHWHWTSPLPLQCLRHSVRLRHHNASEWTDRKYVTGSDPDYSELPVIYPRDNIETAVLADSQKKFCCITPNGTTLKDFTYDDRPMKSIRVGQTYIVDLLMEATGTGGSILYCEVNRNYNAGSVVYVGYSPEVHNFTCETRNLRHLECSWTQGEVAWTLTAENKINKTSFTYTADPRHRVYLRAPQRLEALNVNSRNASIQWDWSDANLMLLSMRCQVRIMWSNKTEDGREDDTGVGLISMTLRELHPYTTYSVQVRCASNEHFWKWGDWSKEITFETKEDIPQAVDVWMTVNSNNSLVVWKLVPEKSHGKLVKYELSWNGSVPLRLEPTQHCYSMSTDRVKRITITAMNSVGYSQPSTIISPSQARDVETTRVNGGNGGVELAWAPKPGASCGYVVDWYPVGSQDKCDIQWIKIPAGRTNTTINSGLKDGVRYTFSLYACTSDAPKLLQRWESYGRELAPDQAPGSFQGKQDGMDVVLTWDEIPLEHRRGFIQRYEIKYTLSSHGQYKTETVLGSKDGMQKRIYHLHPETYEFSIHAVTSGGKSSKPATTRVTLTSQVSQIIVYSIVSLAGAIALLLLFTFLCYQKRTWLKDKVYPEIPTPRFVGGLDAKGFQSFELPAERVEHLDASPILFSDVNQKVTNNVTHNVFFPLHRNITDSQPSDPADCKFHPSMKILITEINNPNYKPLGSVGEAGEAAPVTTEEVTMPGYKPQLPGESSLLPLRSASSYRALEDACQGGLLESEDYISVGLVGSPTSVSSSQPLLGDSYTFGQHA</sequence>
<keyword evidence="14" id="KW-1185">Reference proteome</keyword>
<evidence type="ECO:0000256" key="7">
    <source>
        <dbReference type="ARBA" id="ARBA00023136"/>
    </source>
</evidence>
<dbReference type="InterPro" id="IPR040817">
    <property type="entry name" value="LIFR_D2"/>
</dbReference>
<evidence type="ECO:0000313" key="13">
    <source>
        <dbReference type="EMBL" id="KAG5272050.1"/>
    </source>
</evidence>
<dbReference type="InterPro" id="IPR036116">
    <property type="entry name" value="FN3_sf"/>
</dbReference>
<keyword evidence="5" id="KW-0677">Repeat</keyword>
<dbReference type="InterPro" id="IPR013783">
    <property type="entry name" value="Ig-like_fold"/>
</dbReference>
<evidence type="ECO:0000256" key="4">
    <source>
        <dbReference type="ARBA" id="ARBA00022729"/>
    </source>
</evidence>
<keyword evidence="7 10" id="KW-0472">Membrane</keyword>
<evidence type="ECO:0000256" key="3">
    <source>
        <dbReference type="ARBA" id="ARBA00022692"/>
    </source>
</evidence>
<keyword evidence="8" id="KW-0675">Receptor</keyword>
<comment type="caution">
    <text evidence="13">The sequence shown here is derived from an EMBL/GenBank/DDBJ whole genome shotgun (WGS) entry which is preliminary data.</text>
</comment>
<dbReference type="InterPro" id="IPR003961">
    <property type="entry name" value="FN3_dom"/>
</dbReference>
<protein>
    <recommendedName>
        <fullName evidence="12">Fibronectin type-III domain-containing protein</fullName>
    </recommendedName>
</protein>
<dbReference type="SMART" id="SM00060">
    <property type="entry name" value="FN3"/>
    <property type="match status" value="3"/>
</dbReference>
<evidence type="ECO:0000259" key="12">
    <source>
        <dbReference type="PROSITE" id="PS50853"/>
    </source>
</evidence>
<feature type="transmembrane region" description="Helical" evidence="10">
    <location>
        <begin position="641"/>
        <end position="664"/>
    </location>
</feature>
<dbReference type="Proteomes" id="UP000823561">
    <property type="component" value="Chromosome 12"/>
</dbReference>
<evidence type="ECO:0000256" key="1">
    <source>
        <dbReference type="ARBA" id="ARBA00004479"/>
    </source>
</evidence>
<comment type="similarity">
    <text evidence="2">Belongs to the type I cytokine receptor family. Type 2 subfamily.</text>
</comment>
<dbReference type="PROSITE" id="PS50853">
    <property type="entry name" value="FN3"/>
    <property type="match status" value="2"/>
</dbReference>
<dbReference type="PANTHER" id="PTHR48423:SF1">
    <property type="entry name" value="INTERLEUKIN-27 RECEPTOR SUBUNIT ALPHA"/>
    <property type="match status" value="1"/>
</dbReference>
<evidence type="ECO:0000313" key="14">
    <source>
        <dbReference type="Proteomes" id="UP000823561"/>
    </source>
</evidence>
<comment type="subcellular location">
    <subcellularLocation>
        <location evidence="1">Membrane</location>
        <topology evidence="1">Single-pass type I membrane protein</topology>
    </subcellularLocation>
</comment>
<dbReference type="Gene3D" id="2.60.40.10">
    <property type="entry name" value="Immunoglobulins"/>
    <property type="match status" value="5"/>
</dbReference>
<evidence type="ECO:0000256" key="8">
    <source>
        <dbReference type="ARBA" id="ARBA00023170"/>
    </source>
</evidence>
<dbReference type="GO" id="GO:0005886">
    <property type="term" value="C:plasma membrane"/>
    <property type="evidence" value="ECO:0007669"/>
    <property type="project" value="UniProtKB-ARBA"/>
</dbReference>
<name>A0AAV6GB35_9TELE</name>
<evidence type="ECO:0000256" key="2">
    <source>
        <dbReference type="ARBA" id="ARBA00008921"/>
    </source>
</evidence>